<name>A0A5E8BS68_9ASCO</name>
<dbReference type="Pfam" id="PF08566">
    <property type="entry name" value="Pam17"/>
    <property type="match status" value="1"/>
</dbReference>
<dbReference type="GO" id="GO:0001405">
    <property type="term" value="C:PAM complex, Tim23 associated import motor"/>
    <property type="evidence" value="ECO:0007669"/>
    <property type="project" value="UniProtKB-UniRule"/>
</dbReference>
<gene>
    <name evidence="13" type="ORF">SAPINGB_P003792</name>
</gene>
<evidence type="ECO:0000256" key="3">
    <source>
        <dbReference type="ARBA" id="ARBA00022448"/>
    </source>
</evidence>
<keyword evidence="14" id="KW-1185">Reference proteome</keyword>
<dbReference type="GO" id="GO:0030150">
    <property type="term" value="P:protein import into mitochondrial matrix"/>
    <property type="evidence" value="ECO:0007669"/>
    <property type="project" value="UniProtKB-UniRule"/>
</dbReference>
<keyword evidence="5 12" id="KW-0999">Mitochondrion inner membrane</keyword>
<accession>A0A5E8BS68</accession>
<organism evidence="13 14">
    <name type="scientific">Magnusiomyces paraingens</name>
    <dbReference type="NCBI Taxonomy" id="2606893"/>
    <lineage>
        <taxon>Eukaryota</taxon>
        <taxon>Fungi</taxon>
        <taxon>Dikarya</taxon>
        <taxon>Ascomycota</taxon>
        <taxon>Saccharomycotina</taxon>
        <taxon>Dipodascomycetes</taxon>
        <taxon>Dipodascales</taxon>
        <taxon>Dipodascaceae</taxon>
        <taxon>Magnusiomyces</taxon>
    </lineage>
</organism>
<keyword evidence="6 12" id="KW-0653">Protein transport</keyword>
<keyword evidence="9 12" id="KW-0811">Translocation</keyword>
<sequence length="190" mass="20989">MLRIGLSGPRAGLFSALRANSSSSSPIFRRLNSSQSSGGAFLSWNDFLAKRLQRRRVNLAASVVTGFFGMTAGWAVLANIEINPAEPIFGFDAMIVLPLGLLLCAGAGSLLGPSVGSFLFKASLGKSFPEFAHKNAQFLRHVQRNRPDPSKQTYANPVPDYYGEKIGSLKDYRRWLRDCRAYRRKVETFL</sequence>
<evidence type="ECO:0000256" key="7">
    <source>
        <dbReference type="ARBA" id="ARBA00022946"/>
    </source>
</evidence>
<evidence type="ECO:0000313" key="14">
    <source>
        <dbReference type="Proteomes" id="UP000398389"/>
    </source>
</evidence>
<dbReference type="Proteomes" id="UP000398389">
    <property type="component" value="Unassembled WGS sequence"/>
</dbReference>
<dbReference type="OrthoDB" id="5970083at2759"/>
<keyword evidence="10 12" id="KW-0496">Mitochondrion</keyword>
<evidence type="ECO:0000256" key="1">
    <source>
        <dbReference type="ARBA" id="ARBA00004448"/>
    </source>
</evidence>
<keyword evidence="4 12" id="KW-0812">Transmembrane</keyword>
<feature type="transmembrane region" description="Helical" evidence="12">
    <location>
        <begin position="89"/>
        <end position="111"/>
    </location>
</feature>
<evidence type="ECO:0000313" key="13">
    <source>
        <dbReference type="EMBL" id="VVT53871.1"/>
    </source>
</evidence>
<dbReference type="RefSeq" id="XP_031854398.1">
    <property type="nucleotide sequence ID" value="XM_031998507.1"/>
</dbReference>
<comment type="subcellular location">
    <subcellularLocation>
        <location evidence="1 12">Mitochondrion inner membrane</location>
        <topology evidence="1 12">Multi-pass membrane protein</topology>
    </subcellularLocation>
</comment>
<evidence type="ECO:0000256" key="2">
    <source>
        <dbReference type="ARBA" id="ARBA00006837"/>
    </source>
</evidence>
<dbReference type="PANTHER" id="PTHR28021:SF1">
    <property type="entry name" value="PRESEQUENCE TRANSLOCATED-ASSOCIATED MOTOR SUBUNIT PAM17, MITOCHONDRIAL"/>
    <property type="match status" value="1"/>
</dbReference>
<evidence type="ECO:0000256" key="6">
    <source>
        <dbReference type="ARBA" id="ARBA00022927"/>
    </source>
</evidence>
<feature type="transmembrane region" description="Helical" evidence="12">
    <location>
        <begin position="57"/>
        <end position="77"/>
    </location>
</feature>
<comment type="function">
    <text evidence="12">Component of the PAM complex, a complex required for the translocation of transit peptide-containing proteins from the inner membrane into the mitochondrial matrix in an ATP-dependent manner.</text>
</comment>
<keyword evidence="8 12" id="KW-1133">Transmembrane helix</keyword>
<evidence type="ECO:0000256" key="11">
    <source>
        <dbReference type="ARBA" id="ARBA00023136"/>
    </source>
</evidence>
<dbReference type="GeneID" id="43582607"/>
<keyword evidence="7" id="KW-0809">Transit peptide</keyword>
<proteinExistence type="inferred from homology"/>
<reference evidence="13 14" key="1">
    <citation type="submission" date="2019-09" db="EMBL/GenBank/DDBJ databases">
        <authorList>
            <person name="Brejova B."/>
        </authorList>
    </citation>
    <scope>NUCLEOTIDE SEQUENCE [LARGE SCALE GENOMIC DNA]</scope>
</reference>
<evidence type="ECO:0000256" key="10">
    <source>
        <dbReference type="ARBA" id="ARBA00023128"/>
    </source>
</evidence>
<dbReference type="PANTHER" id="PTHR28021">
    <property type="entry name" value="PRESEQUENCE TRANSLOCATED-ASSOCIATED MOTOR SUBUNIT PAM17, MITOCHONDRIAL"/>
    <property type="match status" value="1"/>
</dbReference>
<keyword evidence="3 12" id="KW-0813">Transport</keyword>
<protein>
    <recommendedName>
        <fullName evidence="12">Presequence translocated-associated motor subunit PAM17</fullName>
    </recommendedName>
</protein>
<evidence type="ECO:0000256" key="4">
    <source>
        <dbReference type="ARBA" id="ARBA00022692"/>
    </source>
</evidence>
<dbReference type="EMBL" id="CABVLU010000003">
    <property type="protein sequence ID" value="VVT53871.1"/>
    <property type="molecule type" value="Genomic_DNA"/>
</dbReference>
<comment type="subunit">
    <text evidence="12">Component of the PAM complex.</text>
</comment>
<evidence type="ECO:0000256" key="8">
    <source>
        <dbReference type="ARBA" id="ARBA00022989"/>
    </source>
</evidence>
<comment type="similarity">
    <text evidence="2 12">Belongs to the PAM17 family.</text>
</comment>
<evidence type="ECO:0000256" key="5">
    <source>
        <dbReference type="ARBA" id="ARBA00022792"/>
    </source>
</evidence>
<evidence type="ECO:0000256" key="12">
    <source>
        <dbReference type="RuleBase" id="RU367146"/>
    </source>
</evidence>
<evidence type="ECO:0000256" key="9">
    <source>
        <dbReference type="ARBA" id="ARBA00023010"/>
    </source>
</evidence>
<dbReference type="InterPro" id="IPR013875">
    <property type="entry name" value="Pam17"/>
</dbReference>
<keyword evidence="11 12" id="KW-0472">Membrane</keyword>
<dbReference type="AlphaFoldDB" id="A0A5E8BS68"/>